<dbReference type="Proteomes" id="UP000002899">
    <property type="component" value="Chromosome III"/>
</dbReference>
<name>A0A1R4ABW8_BABMR</name>
<sequence length="458" mass="51368">MSVIEDNFITCGINDRGNANRNLRNDRQFSKSISIDHKNSCDGNIRNCKVGQVEFLPLMIAKSRHDTANSNCTNGDADAIMSIANADYRKNTFQSIYYQQEELPEVASLPYGLVDCDNGTSDEITSKKVLDDALGYINGTKKTWVHDFTVLTNIQIAINEDNAALLDWDFIFPVIQFVSEHIKNIRSTVAKNAILTAHVIGIKAHDSTSKIKIQLLPSLFSASICEKIVIRKPANDALDDFSRSCRNWSDSPYLWALCLFSRDRNARICAVAARLINLFIKSIDKHQLSKVEINQLNQYLNLGLGGKLADTRRHFVDTVEYLLDNKNDSEIKKWLFTLSMGTPLYSLVSLREVKSTTSYGTTSDCEVTGGINGLKRRPLSNFLNKTRVNVKPMEHSLDGTPSLITHTSDPKAGTKEIEMKLKLKGYEADSECETPNWCCDNRFGSKDSCFLAISRILK</sequence>
<dbReference type="VEuPathDB" id="PiroplasmaDB:BMR1_03g02173"/>
<evidence type="ECO:0000313" key="1">
    <source>
        <dbReference type="EMBL" id="SJK86434.1"/>
    </source>
</evidence>
<dbReference type="EMBL" id="LN871598">
    <property type="protein sequence ID" value="SJK86434.1"/>
    <property type="molecule type" value="Genomic_DNA"/>
</dbReference>
<dbReference type="AlphaFoldDB" id="A0A1R4ABW8"/>
<dbReference type="InterPro" id="IPR011989">
    <property type="entry name" value="ARM-like"/>
</dbReference>
<dbReference type="OrthoDB" id="63891at2759"/>
<dbReference type="KEGG" id="bmic:BMR1_03g02173"/>
<accession>A0A1R4ABW8</accession>
<keyword evidence="2" id="KW-1185">Reference proteome</keyword>
<dbReference type="SUPFAM" id="SSF48371">
    <property type="entry name" value="ARM repeat"/>
    <property type="match status" value="1"/>
</dbReference>
<dbReference type="RefSeq" id="XP_021338591.1">
    <property type="nucleotide sequence ID" value="XM_021482024.1"/>
</dbReference>
<reference evidence="1 2" key="1">
    <citation type="journal article" date="2012" name="Nucleic Acids Res.">
        <title>Sequencing of the smallest Apicomplexan genome from the human pathogen Babesia microti.</title>
        <authorList>
            <person name="Cornillot E."/>
            <person name="Hadj-Kaddour K."/>
            <person name="Dassouli A."/>
            <person name="Noel B."/>
            <person name="Ranwez V."/>
            <person name="Vacherie B."/>
            <person name="Augagneur Y."/>
            <person name="Bres V."/>
            <person name="Duclos A."/>
            <person name="Randazzo S."/>
            <person name="Carcy B."/>
            <person name="Debierre-Grockiego F."/>
            <person name="Delbecq S."/>
            <person name="Moubri-Menage K."/>
            <person name="Shams-Eldin H."/>
            <person name="Usmani-Brown S."/>
            <person name="Bringaud F."/>
            <person name="Wincker P."/>
            <person name="Vivares C.P."/>
            <person name="Schwarz R.T."/>
            <person name="Schetters T.P."/>
            <person name="Krause P.J."/>
            <person name="Gorenflot A."/>
            <person name="Berry V."/>
            <person name="Barbe V."/>
            <person name="Ben Mamoun C."/>
        </authorList>
    </citation>
    <scope>NUCLEOTIDE SEQUENCE [LARGE SCALE GENOMIC DNA]</scope>
    <source>
        <strain evidence="1 2">RI</strain>
    </source>
</reference>
<dbReference type="GeneID" id="33043704"/>
<dbReference type="Gene3D" id="1.25.10.10">
    <property type="entry name" value="Leucine-rich Repeat Variant"/>
    <property type="match status" value="1"/>
</dbReference>
<proteinExistence type="predicted"/>
<organism evidence="1 2">
    <name type="scientific">Babesia microti (strain RI)</name>
    <dbReference type="NCBI Taxonomy" id="1133968"/>
    <lineage>
        <taxon>Eukaryota</taxon>
        <taxon>Sar</taxon>
        <taxon>Alveolata</taxon>
        <taxon>Apicomplexa</taxon>
        <taxon>Aconoidasida</taxon>
        <taxon>Piroplasmida</taxon>
        <taxon>Babesiidae</taxon>
        <taxon>Babesia</taxon>
    </lineage>
</organism>
<dbReference type="InterPro" id="IPR016024">
    <property type="entry name" value="ARM-type_fold"/>
</dbReference>
<protein>
    <submittedName>
        <fullName evidence="1">Uncharacterized protein</fullName>
    </submittedName>
</protein>
<reference evidence="1 2" key="3">
    <citation type="journal article" date="2016" name="Sci. Rep.">
        <title>Genome-wide diversity and gene expression profiling of Babesia microti isolates identify polymorphic genes that mediate host-pathogen interactions.</title>
        <authorList>
            <person name="Silva J.C."/>
            <person name="Cornillot E."/>
            <person name="McCracken C."/>
            <person name="Usmani-Brown S."/>
            <person name="Dwivedi A."/>
            <person name="Ifeonu O.O."/>
            <person name="Crabtree J."/>
            <person name="Gotia H.T."/>
            <person name="Virji A.Z."/>
            <person name="Reynes C."/>
            <person name="Colinge J."/>
            <person name="Kumar V."/>
            <person name="Lawres L."/>
            <person name="Pazzi J.E."/>
            <person name="Pablo J.V."/>
            <person name="Hung C."/>
            <person name="Brancato J."/>
            <person name="Kumari P."/>
            <person name="Orvis J."/>
            <person name="Tretina K."/>
            <person name="Chibucos M."/>
            <person name="Ott S."/>
            <person name="Sadzewicz L."/>
            <person name="Sengamalay N."/>
            <person name="Shetty A.C."/>
            <person name="Su Q."/>
            <person name="Tallon L."/>
            <person name="Fraser C.M."/>
            <person name="Frutos R."/>
            <person name="Molina D.M."/>
            <person name="Krause P.J."/>
            <person name="Ben Mamoun C."/>
        </authorList>
    </citation>
    <scope>NUCLEOTIDE SEQUENCE [LARGE SCALE GENOMIC DNA]</scope>
    <source>
        <strain evidence="1 2">RI</strain>
    </source>
</reference>
<reference evidence="1 2" key="2">
    <citation type="journal article" date="2013" name="PLoS ONE">
        <title>Whole genome mapping and re-organization of the nuclear and mitochondrial genomes of Babesia microti isolates.</title>
        <authorList>
            <person name="Cornillot E."/>
            <person name="Dassouli A."/>
            <person name="Garg A."/>
            <person name="Pachikara N."/>
            <person name="Randazzo S."/>
            <person name="Depoix D."/>
            <person name="Carcy B."/>
            <person name="Delbecq S."/>
            <person name="Frutos R."/>
            <person name="Silva J.C."/>
            <person name="Sutton R."/>
            <person name="Krause P.J."/>
            <person name="Mamoun C.B."/>
        </authorList>
    </citation>
    <scope>NUCLEOTIDE SEQUENCE [LARGE SCALE GENOMIC DNA]</scope>
    <source>
        <strain evidence="1 2">RI</strain>
    </source>
</reference>
<evidence type="ECO:0000313" key="2">
    <source>
        <dbReference type="Proteomes" id="UP000002899"/>
    </source>
</evidence>